<keyword evidence="2" id="KW-1185">Reference proteome</keyword>
<accession>A0A9N9HK72</accession>
<proteinExistence type="predicted"/>
<reference evidence="1" key="1">
    <citation type="submission" date="2021-06" db="EMBL/GenBank/DDBJ databases">
        <authorList>
            <person name="Kallberg Y."/>
            <person name="Tangrot J."/>
            <person name="Rosling A."/>
        </authorList>
    </citation>
    <scope>NUCLEOTIDE SEQUENCE</scope>
    <source>
        <strain evidence="1">MA453B</strain>
    </source>
</reference>
<protein>
    <submittedName>
        <fullName evidence="1">17843_t:CDS:1</fullName>
    </submittedName>
</protein>
<organism evidence="1 2">
    <name type="scientific">Dentiscutata erythropus</name>
    <dbReference type="NCBI Taxonomy" id="1348616"/>
    <lineage>
        <taxon>Eukaryota</taxon>
        <taxon>Fungi</taxon>
        <taxon>Fungi incertae sedis</taxon>
        <taxon>Mucoromycota</taxon>
        <taxon>Glomeromycotina</taxon>
        <taxon>Glomeromycetes</taxon>
        <taxon>Diversisporales</taxon>
        <taxon>Gigasporaceae</taxon>
        <taxon>Dentiscutata</taxon>
    </lineage>
</organism>
<name>A0A9N9HK72_9GLOM</name>
<dbReference type="Proteomes" id="UP000789405">
    <property type="component" value="Unassembled WGS sequence"/>
</dbReference>
<gene>
    <name evidence="1" type="ORF">DERYTH_LOCUS11805</name>
</gene>
<comment type="caution">
    <text evidence="1">The sequence shown here is derived from an EMBL/GenBank/DDBJ whole genome shotgun (WGS) entry which is preliminary data.</text>
</comment>
<sequence>MFSNQTDIIISIQPFEKSISVKTSSGREINLLQTFVISSDDSDFDIEKIEDSKPKNTLKKVKKGKHTKKRNRYDNKKNSDDEYYIVSNGSDNIEYEIYENEIELLKKESKNFINNWNHKENKINQTKIFDNKKPKIDENIDDNIDESIDDMGYKYNETNFENFELLLKQENFSTLYDLKSFLTKNINNIKSLRINIEESKFMKIDNDLIMRGFTILYNNGAKITTPLYKNQELFVIENFPNPDYTIKLKYKEDDIISTTSSNPKKYSFHYFIEKKYITFMFTENQNFTKLEIYNTKNPISISELNSLGFTIFIKTKDSQFLDLSEDNSSSLPYLWEDPFYLCVGRNYTRLQKIIYYYLSDKESILFQIYSSHFDNIEKLLFDYISHIRQIRVDSIFSIVTHRIDYEFDLHKDWKTQVTKTILELIFNYSKKITYFQLSNKYKSNITNLIVKYNSKHNQYIYLDTTRPSDLLKFNNMYGNALGYEKRDSQGHSSFCISTNLQIFKKINSENITNIRFRNVKFTEKEEKILDYFVSLKKLKCLSFINTNIDNIQTIYEKFKNSKTLVYLKVISYNLRNFVFTENFSMKFLIMKISKTSLSDLIGKKKIS</sequence>
<dbReference type="EMBL" id="CAJVPY010007468">
    <property type="protein sequence ID" value="CAG8680998.1"/>
    <property type="molecule type" value="Genomic_DNA"/>
</dbReference>
<dbReference type="AlphaFoldDB" id="A0A9N9HK72"/>
<evidence type="ECO:0000313" key="1">
    <source>
        <dbReference type="EMBL" id="CAG8680998.1"/>
    </source>
</evidence>
<evidence type="ECO:0000313" key="2">
    <source>
        <dbReference type="Proteomes" id="UP000789405"/>
    </source>
</evidence>